<evidence type="ECO:0000313" key="3">
    <source>
        <dbReference type="Proteomes" id="UP000636800"/>
    </source>
</evidence>
<dbReference type="AlphaFoldDB" id="A0A835URN5"/>
<gene>
    <name evidence="2" type="ORF">HPP92_015041</name>
</gene>
<dbReference type="Proteomes" id="UP000636800">
    <property type="component" value="Chromosome 7"/>
</dbReference>
<comment type="caution">
    <text evidence="2">The sequence shown here is derived from an EMBL/GenBank/DDBJ whole genome shotgun (WGS) entry which is preliminary data.</text>
</comment>
<sequence length="87" mass="9737">MANLKVLNKELYRKGTCREEEGSREEGEKTGEGQLEDRPTTLCFQDTCPSTVSLSYSSFRKLARPTKRLVMVGYGEEMENSQGAPVS</sequence>
<feature type="region of interest" description="Disordered" evidence="1">
    <location>
        <begin position="15"/>
        <end position="42"/>
    </location>
</feature>
<dbReference type="OrthoDB" id="439808at2759"/>
<evidence type="ECO:0000313" key="2">
    <source>
        <dbReference type="EMBL" id="KAG0473184.1"/>
    </source>
</evidence>
<dbReference type="EMBL" id="JADCNL010000007">
    <property type="protein sequence ID" value="KAG0473184.1"/>
    <property type="molecule type" value="Genomic_DNA"/>
</dbReference>
<evidence type="ECO:0000256" key="1">
    <source>
        <dbReference type="SAM" id="MobiDB-lite"/>
    </source>
</evidence>
<accession>A0A835URN5</accession>
<reference evidence="2 3" key="1">
    <citation type="journal article" date="2020" name="Nat. Food">
        <title>A phased Vanilla planifolia genome enables genetic improvement of flavour and production.</title>
        <authorList>
            <person name="Hasing T."/>
            <person name="Tang H."/>
            <person name="Brym M."/>
            <person name="Khazi F."/>
            <person name="Huang T."/>
            <person name="Chambers A.H."/>
        </authorList>
    </citation>
    <scope>NUCLEOTIDE SEQUENCE [LARGE SCALE GENOMIC DNA]</scope>
    <source>
        <tissue evidence="2">Leaf</tissue>
    </source>
</reference>
<organism evidence="2 3">
    <name type="scientific">Vanilla planifolia</name>
    <name type="common">Vanilla</name>
    <dbReference type="NCBI Taxonomy" id="51239"/>
    <lineage>
        <taxon>Eukaryota</taxon>
        <taxon>Viridiplantae</taxon>
        <taxon>Streptophyta</taxon>
        <taxon>Embryophyta</taxon>
        <taxon>Tracheophyta</taxon>
        <taxon>Spermatophyta</taxon>
        <taxon>Magnoliopsida</taxon>
        <taxon>Liliopsida</taxon>
        <taxon>Asparagales</taxon>
        <taxon>Orchidaceae</taxon>
        <taxon>Vanilloideae</taxon>
        <taxon>Vanilleae</taxon>
        <taxon>Vanilla</taxon>
    </lineage>
</organism>
<protein>
    <submittedName>
        <fullName evidence="2">Uncharacterized protein</fullName>
    </submittedName>
</protein>
<name>A0A835URN5_VANPL</name>
<keyword evidence="3" id="KW-1185">Reference proteome</keyword>
<proteinExistence type="predicted"/>
<feature type="compositionally biased region" description="Basic and acidic residues" evidence="1">
    <location>
        <begin position="15"/>
        <end position="39"/>
    </location>
</feature>